<dbReference type="AlphaFoldDB" id="A0A0A9HTV9"/>
<accession>A0A0A9HTV9</accession>
<reference evidence="1" key="1">
    <citation type="submission" date="2014-09" db="EMBL/GenBank/DDBJ databases">
        <authorList>
            <person name="Magalhaes I.L.F."/>
            <person name="Oliveira U."/>
            <person name="Santos F.R."/>
            <person name="Vidigal T.H.D.A."/>
            <person name="Brescovit A.D."/>
            <person name="Santos A.J."/>
        </authorList>
    </citation>
    <scope>NUCLEOTIDE SEQUENCE</scope>
    <source>
        <tissue evidence="1">Shoot tissue taken approximately 20 cm above the soil surface</tissue>
    </source>
</reference>
<sequence length="36" mass="4389">MYFVFTSFWNYKVKKNNILMNILLLGISCCFNSWHL</sequence>
<reference evidence="1" key="2">
    <citation type="journal article" date="2015" name="Data Brief">
        <title>Shoot transcriptome of the giant reed, Arundo donax.</title>
        <authorList>
            <person name="Barrero R.A."/>
            <person name="Guerrero F.D."/>
            <person name="Moolhuijzen P."/>
            <person name="Goolsby J.A."/>
            <person name="Tidwell J."/>
            <person name="Bellgard S.E."/>
            <person name="Bellgard M.I."/>
        </authorList>
    </citation>
    <scope>NUCLEOTIDE SEQUENCE</scope>
    <source>
        <tissue evidence="1">Shoot tissue taken approximately 20 cm above the soil surface</tissue>
    </source>
</reference>
<name>A0A0A9HTV9_ARUDO</name>
<organism evidence="1">
    <name type="scientific">Arundo donax</name>
    <name type="common">Giant reed</name>
    <name type="synonym">Donax arundinaceus</name>
    <dbReference type="NCBI Taxonomy" id="35708"/>
    <lineage>
        <taxon>Eukaryota</taxon>
        <taxon>Viridiplantae</taxon>
        <taxon>Streptophyta</taxon>
        <taxon>Embryophyta</taxon>
        <taxon>Tracheophyta</taxon>
        <taxon>Spermatophyta</taxon>
        <taxon>Magnoliopsida</taxon>
        <taxon>Liliopsida</taxon>
        <taxon>Poales</taxon>
        <taxon>Poaceae</taxon>
        <taxon>PACMAD clade</taxon>
        <taxon>Arundinoideae</taxon>
        <taxon>Arundineae</taxon>
        <taxon>Arundo</taxon>
    </lineage>
</organism>
<protein>
    <submittedName>
        <fullName evidence="1">Uncharacterized protein</fullName>
    </submittedName>
</protein>
<dbReference type="EMBL" id="GBRH01158622">
    <property type="protein sequence ID" value="JAE39274.1"/>
    <property type="molecule type" value="Transcribed_RNA"/>
</dbReference>
<evidence type="ECO:0000313" key="1">
    <source>
        <dbReference type="EMBL" id="JAE39274.1"/>
    </source>
</evidence>
<proteinExistence type="predicted"/>